<comment type="caution">
    <text evidence="1">The sequence shown here is derived from an EMBL/GenBank/DDBJ whole genome shotgun (WGS) entry which is preliminary data.</text>
</comment>
<sequence>MCLIGIAYRVHKEYPLVIAANRDEYYSRPASRMHWWPELPYIFAGRDEVSKGTWLGVTNTGIISAVTNIRKGEHTGGSYSRGTLVSEALKSASPHAAAAEAAHQAGKYHPFNLLVGSKDELYYTSTDSADVQPVEPGIHVLSNAALNTPWPKTEQLRSAFAQAFVPQGDVPKPGTLFHFLSDEMKPHDRELPDTGVGLSFERFLSPAFIDGETYGTRSQTLIYVHYSGAVDVYEKTRDRAWQTHHEKFDVVNGGEEVGRKFHS</sequence>
<protein>
    <submittedName>
        <fullName evidence="1">Uncharacterized protein with NRDE domain</fullName>
    </submittedName>
</protein>
<reference evidence="1 2" key="1">
    <citation type="submission" date="2018-03" db="EMBL/GenBank/DDBJ databases">
        <title>Genomic Encyclopedia of Type Strains, Phase III (KMG-III): the genomes of soil and plant-associated and newly described type strains.</title>
        <authorList>
            <person name="Whitman W."/>
        </authorList>
    </citation>
    <scope>NUCLEOTIDE SEQUENCE [LARGE SCALE GENOMIC DNA]</scope>
    <source>
        <strain evidence="1 2">CGMCC 1.07653</strain>
    </source>
</reference>
<accession>A0A2P8HWH1</accession>
<keyword evidence="2" id="KW-1185">Reference proteome</keyword>
<evidence type="ECO:0000313" key="1">
    <source>
        <dbReference type="EMBL" id="PSL50567.1"/>
    </source>
</evidence>
<dbReference type="PANTHER" id="PTHR17985:SF8">
    <property type="entry name" value="TRANSPORT AND GOLGI ORGANIZATION PROTEIN 2 HOMOLOG"/>
    <property type="match status" value="1"/>
</dbReference>
<gene>
    <name evidence="1" type="ORF">B0H94_103179</name>
</gene>
<name>A0A2P8HWH1_9BACI</name>
<dbReference type="EMBL" id="PYAV01000003">
    <property type="protein sequence ID" value="PSL50567.1"/>
    <property type="molecule type" value="Genomic_DNA"/>
</dbReference>
<dbReference type="RefSeq" id="WP_181315241.1">
    <property type="nucleotide sequence ID" value="NZ_PYAV01000003.1"/>
</dbReference>
<organism evidence="1 2">
    <name type="scientific">Salsuginibacillus halophilus</name>
    <dbReference type="NCBI Taxonomy" id="517424"/>
    <lineage>
        <taxon>Bacteria</taxon>
        <taxon>Bacillati</taxon>
        <taxon>Bacillota</taxon>
        <taxon>Bacilli</taxon>
        <taxon>Bacillales</taxon>
        <taxon>Bacillaceae</taxon>
        <taxon>Salsuginibacillus</taxon>
    </lineage>
</organism>
<dbReference type="Proteomes" id="UP000242310">
    <property type="component" value="Unassembled WGS sequence"/>
</dbReference>
<proteinExistence type="predicted"/>
<dbReference type="AlphaFoldDB" id="A0A2P8HWH1"/>
<dbReference type="Pfam" id="PF05742">
    <property type="entry name" value="TANGO2"/>
    <property type="match status" value="1"/>
</dbReference>
<dbReference type="InterPro" id="IPR008551">
    <property type="entry name" value="TANGO2"/>
</dbReference>
<dbReference type="PANTHER" id="PTHR17985">
    <property type="entry name" value="SER/THR-RICH PROTEIN T10 IN DGCR REGION"/>
    <property type="match status" value="1"/>
</dbReference>
<evidence type="ECO:0000313" key="2">
    <source>
        <dbReference type="Proteomes" id="UP000242310"/>
    </source>
</evidence>